<evidence type="ECO:0000313" key="4">
    <source>
        <dbReference type="Proteomes" id="UP000196710"/>
    </source>
</evidence>
<sequence length="254" mass="28419">MWNNFQTDAYEGLIAETISVTGHGGKPVRAYYSRPLGEGPFPGILLIHHMPGWDQFTRETARRFAAQGYSVISPNLYEDFGHGTPEEVAERAREQGGMVDKDVMEDCDGALSFLRSQPNASGRVGVIGMCSGGRHTFLAACTLEGIDCAVDCWGGGVVCPPEQLTPQRPVQPLDYAEKLICPLLGIFGNEDWSPTKEDVDVLEARLKELGKDYEFHRYDGAAHGFWYYHRPMYKHEQAMDSLEKVLAFFEKHLK</sequence>
<dbReference type="Proteomes" id="UP000596035">
    <property type="component" value="Chromosome"/>
</dbReference>
<reference evidence="3 5" key="3">
    <citation type="submission" date="2020-11" db="EMBL/GenBank/DDBJ databases">
        <title>Closed and high quality bacterial genomes of the OMM12 community.</title>
        <authorList>
            <person name="Marbouty M."/>
            <person name="Lamy-Besnier Q."/>
            <person name="Debarbieux L."/>
            <person name="Koszul R."/>
        </authorList>
    </citation>
    <scope>NUCLEOTIDE SEQUENCE [LARGE SCALE GENOMIC DNA]</scope>
    <source>
        <strain evidence="3 5">KB18</strain>
    </source>
</reference>
<dbReference type="EMBL" id="CP021422">
    <property type="protein sequence ID" value="ASB42820.1"/>
    <property type="molecule type" value="Genomic_DNA"/>
</dbReference>
<dbReference type="PANTHER" id="PTHR46623">
    <property type="entry name" value="CARBOXYMETHYLENEBUTENOLIDASE-RELATED"/>
    <property type="match status" value="1"/>
</dbReference>
<name>A0A1Z2XWL3_9FIRM</name>
<evidence type="ECO:0000313" key="2">
    <source>
        <dbReference type="EMBL" id="ASB42820.1"/>
    </source>
</evidence>
<dbReference type="Proteomes" id="UP000196710">
    <property type="component" value="Chromosome"/>
</dbReference>
<dbReference type="AlphaFoldDB" id="A0A1Z2XWL3"/>
<protein>
    <submittedName>
        <fullName evidence="3">Dienelactone hydrolase family protein</fullName>
    </submittedName>
</protein>
<reference evidence="2" key="1">
    <citation type="journal article" date="2017" name="Genome Announc.">
        <title>High-Quality Whole-Genome Sequences of the Oligo-Mouse-Microbiota Bacterial Community.</title>
        <authorList>
            <person name="Garzetti D."/>
            <person name="Brugiroux S."/>
            <person name="Bunk B."/>
            <person name="Pukall R."/>
            <person name="McCoy K.D."/>
            <person name="Macpherson A.J."/>
            <person name="Stecher B."/>
        </authorList>
    </citation>
    <scope>NUCLEOTIDE SEQUENCE</scope>
    <source>
        <strain evidence="2">KB18</strain>
    </source>
</reference>
<accession>A0A1Z2XWL3</accession>
<dbReference type="SUPFAM" id="SSF53474">
    <property type="entry name" value="alpha/beta-Hydrolases"/>
    <property type="match status" value="1"/>
</dbReference>
<dbReference type="KEGG" id="amur:ADH66_18170"/>
<evidence type="ECO:0000313" key="3">
    <source>
        <dbReference type="EMBL" id="QQR31690.1"/>
    </source>
</evidence>
<dbReference type="RefSeq" id="WP_066537909.1">
    <property type="nucleotide sequence ID" value="NZ_CAPVCI010000012.1"/>
</dbReference>
<dbReference type="InterPro" id="IPR029058">
    <property type="entry name" value="AB_hydrolase_fold"/>
</dbReference>
<dbReference type="InterPro" id="IPR002925">
    <property type="entry name" value="Dienelactn_hydro"/>
</dbReference>
<keyword evidence="3" id="KW-0378">Hydrolase</keyword>
<dbReference type="InterPro" id="IPR051049">
    <property type="entry name" value="Dienelactone_hydrolase-like"/>
</dbReference>
<dbReference type="Pfam" id="PF01738">
    <property type="entry name" value="DLH"/>
    <property type="match status" value="1"/>
</dbReference>
<organism evidence="3 5">
    <name type="scientific">Acutalibacter muris</name>
    <dbReference type="NCBI Taxonomy" id="1796620"/>
    <lineage>
        <taxon>Bacteria</taxon>
        <taxon>Bacillati</taxon>
        <taxon>Bacillota</taxon>
        <taxon>Clostridia</taxon>
        <taxon>Eubacteriales</taxon>
        <taxon>Acutalibacteraceae</taxon>
        <taxon>Acutalibacter</taxon>
    </lineage>
</organism>
<evidence type="ECO:0000313" key="5">
    <source>
        <dbReference type="Proteomes" id="UP000596035"/>
    </source>
</evidence>
<dbReference type="GO" id="GO:0016787">
    <property type="term" value="F:hydrolase activity"/>
    <property type="evidence" value="ECO:0007669"/>
    <property type="project" value="UniProtKB-KW"/>
</dbReference>
<evidence type="ECO:0000259" key="1">
    <source>
        <dbReference type="Pfam" id="PF01738"/>
    </source>
</evidence>
<dbReference type="PANTHER" id="PTHR46623:SF6">
    <property type="entry name" value="ALPHA_BETA-HYDROLASES SUPERFAMILY PROTEIN"/>
    <property type="match status" value="1"/>
</dbReference>
<dbReference type="Gene3D" id="3.40.50.1820">
    <property type="entry name" value="alpha/beta hydrolase"/>
    <property type="match status" value="1"/>
</dbReference>
<proteinExistence type="predicted"/>
<keyword evidence="4" id="KW-1185">Reference proteome</keyword>
<reference evidence="4" key="2">
    <citation type="submission" date="2017-05" db="EMBL/GenBank/DDBJ databases">
        <title>Improved OligoMM genomes.</title>
        <authorList>
            <person name="Garzetti D."/>
        </authorList>
    </citation>
    <scope>NUCLEOTIDE SEQUENCE [LARGE SCALE GENOMIC DNA]</scope>
    <source>
        <strain evidence="4">KB18</strain>
    </source>
</reference>
<dbReference type="EMBL" id="CP065321">
    <property type="protein sequence ID" value="QQR31690.1"/>
    <property type="molecule type" value="Genomic_DNA"/>
</dbReference>
<gene>
    <name evidence="2" type="ORF">ADH66_18170</name>
    <name evidence="3" type="ORF">I5Q82_08585</name>
</gene>
<feature type="domain" description="Dienelactone hydrolase" evidence="1">
    <location>
        <begin position="29"/>
        <end position="252"/>
    </location>
</feature>